<dbReference type="PROSITE" id="PS50926">
    <property type="entry name" value="TRAM"/>
    <property type="match status" value="1"/>
</dbReference>
<dbReference type="GO" id="GO:0070475">
    <property type="term" value="P:rRNA base methylation"/>
    <property type="evidence" value="ECO:0007669"/>
    <property type="project" value="TreeGrafter"/>
</dbReference>
<keyword evidence="1" id="KW-0004">4Fe-4S</keyword>
<sequence>MKSKAAKKAFSPVTVTIEHLGAQGDGIARDEDGKKYYVPLTLPGEEAEIRPLQKRGDGFSAKLLQLRKPSPERISPACRHFGRCGGCSLQHADERSLARFKQEQLSATLAHRGFRDLAIGETLSTGAGKRRRARFAAVRTKDRMILGFNERLNKTVLDLEECPLMTPALEAVLPPLRGLLQSLPSLGKAADIQITEAETGLEVVFYPAKEADPALKEREALLEFAEQQDIARIAWQSGGFLEPIAARRPVRVNFADVPVELPAGSFLQPSRTGEHHLAKLVQDGVGTAKRIADLYCGCGSLTFPAAKLPHNPVIHAVDGSEAQIGALRKAAHGMRITAEIRDLARDPLTSSELNRYDAVVFDPPRAGAREQAEELAGSTVKKLVAVSCNPGTMARDLRILVDSGYRITRMVPVDQFTWSPHLEAVAWLERD</sequence>
<dbReference type="InterPro" id="IPR010280">
    <property type="entry name" value="U5_MeTrfase_fam"/>
</dbReference>
<dbReference type="InterPro" id="IPR012340">
    <property type="entry name" value="NA-bd_OB-fold"/>
</dbReference>
<dbReference type="InterPro" id="IPR030390">
    <property type="entry name" value="MeTrfase_TrmA_AS"/>
</dbReference>
<feature type="binding site" evidence="6">
    <location>
        <position position="268"/>
    </location>
    <ligand>
        <name>S-adenosyl-L-methionine</name>
        <dbReference type="ChEBI" id="CHEBI:59789"/>
    </ligand>
</feature>
<feature type="domain" description="TRAM" evidence="8">
    <location>
        <begin position="2"/>
        <end position="65"/>
    </location>
</feature>
<evidence type="ECO:0000259" key="8">
    <source>
        <dbReference type="PROSITE" id="PS50926"/>
    </source>
</evidence>
<keyword evidence="3 6" id="KW-0808">Transferase</keyword>
<dbReference type="Pfam" id="PF05958">
    <property type="entry name" value="tRNA_U5-meth_tr"/>
    <property type="match status" value="1"/>
</dbReference>
<dbReference type="PANTHER" id="PTHR11061:SF49">
    <property type="entry name" value="23S RRNA (URACIL(1939)-C(5))-METHYLTRANSFERASE RLMD"/>
    <property type="match status" value="1"/>
</dbReference>
<feature type="binding site" evidence="6">
    <location>
        <position position="318"/>
    </location>
    <ligand>
        <name>S-adenosyl-L-methionine</name>
        <dbReference type="ChEBI" id="CHEBI:59789"/>
    </ligand>
</feature>
<feature type="active site" evidence="7">
    <location>
        <position position="388"/>
    </location>
</feature>
<keyword evidence="4 6" id="KW-0949">S-adenosyl-L-methionine</keyword>
<evidence type="ECO:0000256" key="5">
    <source>
        <dbReference type="ARBA" id="ARBA00023014"/>
    </source>
</evidence>
<reference evidence="9 10" key="1">
    <citation type="submission" date="2018-07" db="EMBL/GenBank/DDBJ databases">
        <title>Genomic Encyclopedia of Type Strains, Phase III (KMG-III): the genomes of soil and plant-associated and newly described type strains.</title>
        <authorList>
            <person name="Whitman W."/>
        </authorList>
    </citation>
    <scope>NUCLEOTIDE SEQUENCE [LARGE SCALE GENOMIC DNA]</scope>
    <source>
        <strain evidence="9 10">CECT 8488</strain>
    </source>
</reference>
<comment type="caution">
    <text evidence="9">The sequence shown here is derived from an EMBL/GenBank/DDBJ whole genome shotgun (WGS) entry which is preliminary data.</text>
</comment>
<dbReference type="InterPro" id="IPR002792">
    <property type="entry name" value="TRAM_dom"/>
</dbReference>
<dbReference type="GO" id="GO:0070041">
    <property type="term" value="F:rRNA (uridine-C5-)-methyltransferase activity"/>
    <property type="evidence" value="ECO:0007669"/>
    <property type="project" value="TreeGrafter"/>
</dbReference>
<proteinExistence type="inferred from homology"/>
<dbReference type="SUPFAM" id="SSF50249">
    <property type="entry name" value="Nucleic acid-binding proteins"/>
    <property type="match status" value="1"/>
</dbReference>
<evidence type="ECO:0000313" key="10">
    <source>
        <dbReference type="Proteomes" id="UP000256845"/>
    </source>
</evidence>
<feature type="binding site" evidence="6">
    <location>
        <position position="362"/>
    </location>
    <ligand>
        <name>S-adenosyl-L-methionine</name>
        <dbReference type="ChEBI" id="CHEBI:59789"/>
    </ligand>
</feature>
<dbReference type="AlphaFoldDB" id="A0A3D9HK08"/>
<dbReference type="Gene3D" id="3.40.50.150">
    <property type="entry name" value="Vaccinia Virus protein VP39"/>
    <property type="match status" value="1"/>
</dbReference>
<evidence type="ECO:0000256" key="4">
    <source>
        <dbReference type="ARBA" id="ARBA00022691"/>
    </source>
</evidence>
<evidence type="ECO:0000256" key="2">
    <source>
        <dbReference type="ARBA" id="ARBA00022603"/>
    </source>
</evidence>
<dbReference type="Gene3D" id="2.40.50.140">
    <property type="entry name" value="Nucleic acid-binding proteins"/>
    <property type="match status" value="1"/>
</dbReference>
<dbReference type="PROSITE" id="PS01230">
    <property type="entry name" value="TRMA_1"/>
    <property type="match status" value="1"/>
</dbReference>
<dbReference type="Pfam" id="PF01938">
    <property type="entry name" value="TRAM"/>
    <property type="match status" value="1"/>
</dbReference>
<dbReference type="PROSITE" id="PS51687">
    <property type="entry name" value="SAM_MT_RNA_M5U"/>
    <property type="match status" value="1"/>
</dbReference>
<evidence type="ECO:0000313" key="9">
    <source>
        <dbReference type="EMBL" id="RED49839.1"/>
    </source>
</evidence>
<evidence type="ECO:0000256" key="3">
    <source>
        <dbReference type="ARBA" id="ARBA00022679"/>
    </source>
</evidence>
<dbReference type="InterPro" id="IPR029063">
    <property type="entry name" value="SAM-dependent_MTases_sf"/>
</dbReference>
<dbReference type="GO" id="GO:0051539">
    <property type="term" value="F:4 iron, 4 sulfur cluster binding"/>
    <property type="evidence" value="ECO:0007669"/>
    <property type="project" value="UniProtKB-KW"/>
</dbReference>
<dbReference type="Gene3D" id="2.40.50.1070">
    <property type="match status" value="1"/>
</dbReference>
<comment type="similarity">
    <text evidence="6">Belongs to the class I-like SAM-binding methyltransferase superfamily. RNA M5U methyltransferase family.</text>
</comment>
<feature type="binding site" evidence="6">
    <location>
        <position position="295"/>
    </location>
    <ligand>
        <name>S-adenosyl-L-methionine</name>
        <dbReference type="ChEBI" id="CHEBI:59789"/>
    </ligand>
</feature>
<evidence type="ECO:0000256" key="6">
    <source>
        <dbReference type="PROSITE-ProRule" id="PRU01024"/>
    </source>
</evidence>
<evidence type="ECO:0000256" key="7">
    <source>
        <dbReference type="PROSITE-ProRule" id="PRU10015"/>
    </source>
</evidence>
<dbReference type="EMBL" id="QRDW01000005">
    <property type="protein sequence ID" value="RED49839.1"/>
    <property type="molecule type" value="Genomic_DNA"/>
</dbReference>
<accession>A0A3D9HK08</accession>
<protein>
    <submittedName>
        <fullName evidence="9">23S rRNA m(5)U-1939 methyltransferase</fullName>
    </submittedName>
</protein>
<dbReference type="RefSeq" id="WP_115937084.1">
    <property type="nucleotide sequence ID" value="NZ_QRDW01000005.1"/>
</dbReference>
<keyword evidence="2 6" id="KW-0489">Methyltransferase</keyword>
<dbReference type="PANTHER" id="PTHR11061">
    <property type="entry name" value="RNA M5U METHYLTRANSFERASE"/>
    <property type="match status" value="1"/>
</dbReference>
<keyword evidence="1" id="KW-0479">Metal-binding</keyword>
<feature type="active site" description="Nucleophile" evidence="6">
    <location>
        <position position="388"/>
    </location>
</feature>
<gene>
    <name evidence="9" type="ORF">DFP90_105211</name>
</gene>
<evidence type="ECO:0000256" key="1">
    <source>
        <dbReference type="ARBA" id="ARBA00022485"/>
    </source>
</evidence>
<keyword evidence="1" id="KW-0408">Iron</keyword>
<dbReference type="OrthoDB" id="9804590at2"/>
<name>A0A3D9HK08_9PROT</name>
<organism evidence="9 10">
    <name type="scientific">Aestuariispira insulae</name>
    <dbReference type="NCBI Taxonomy" id="1461337"/>
    <lineage>
        <taxon>Bacteria</taxon>
        <taxon>Pseudomonadati</taxon>
        <taxon>Pseudomonadota</taxon>
        <taxon>Alphaproteobacteria</taxon>
        <taxon>Rhodospirillales</taxon>
        <taxon>Kiloniellaceae</taxon>
        <taxon>Aestuariispira</taxon>
    </lineage>
</organism>
<keyword evidence="5" id="KW-0411">Iron-sulfur</keyword>
<dbReference type="CDD" id="cd02440">
    <property type="entry name" value="AdoMet_MTases"/>
    <property type="match status" value="1"/>
</dbReference>
<dbReference type="SUPFAM" id="SSF53335">
    <property type="entry name" value="S-adenosyl-L-methionine-dependent methyltransferases"/>
    <property type="match status" value="1"/>
</dbReference>
<keyword evidence="10" id="KW-1185">Reference proteome</keyword>
<dbReference type="Proteomes" id="UP000256845">
    <property type="component" value="Unassembled WGS sequence"/>
</dbReference>